<dbReference type="AlphaFoldDB" id="A0A0M3ITK8"/>
<dbReference type="PROSITE" id="PS50292">
    <property type="entry name" value="PEROXIDASE_3"/>
    <property type="match status" value="1"/>
</dbReference>
<dbReference type="GO" id="GO:0020037">
    <property type="term" value="F:heme binding"/>
    <property type="evidence" value="ECO:0007669"/>
    <property type="project" value="InterPro"/>
</dbReference>
<dbReference type="PRINTS" id="PR00457">
    <property type="entry name" value="ANPEROXIDASE"/>
</dbReference>
<evidence type="ECO:0000313" key="5">
    <source>
        <dbReference type="Proteomes" id="UP000036681"/>
    </source>
</evidence>
<protein>
    <submittedName>
        <fullName evidence="6">Chorion peroxidase</fullName>
    </submittedName>
</protein>
<keyword evidence="3" id="KW-0560">Oxidoreductase</keyword>
<dbReference type="InterPro" id="IPR019791">
    <property type="entry name" value="Haem_peroxidase_animal"/>
</dbReference>
<dbReference type="Pfam" id="PF03098">
    <property type="entry name" value="An_peroxidase"/>
    <property type="match status" value="1"/>
</dbReference>
<dbReference type="Proteomes" id="UP000036681">
    <property type="component" value="Unplaced"/>
</dbReference>
<proteinExistence type="predicted"/>
<reference evidence="6" key="1">
    <citation type="submission" date="2017-02" db="UniProtKB">
        <authorList>
            <consortium name="WormBaseParasite"/>
        </authorList>
    </citation>
    <scope>IDENTIFICATION</scope>
</reference>
<evidence type="ECO:0000313" key="6">
    <source>
        <dbReference type="WBParaSite" id="ALUE_0002208601-mRNA-1"/>
    </source>
</evidence>
<name>A0A0M3ITK8_ASCLU</name>
<comment type="subcellular location">
    <subcellularLocation>
        <location evidence="1">Secreted</location>
    </subcellularLocation>
</comment>
<keyword evidence="4" id="KW-0325">Glycoprotein</keyword>
<dbReference type="PANTHER" id="PTHR11475">
    <property type="entry name" value="OXIDASE/PEROXIDASE"/>
    <property type="match status" value="1"/>
</dbReference>
<dbReference type="InterPro" id="IPR037120">
    <property type="entry name" value="Haem_peroxidase_sf_animal"/>
</dbReference>
<dbReference type="WBParaSite" id="ALUE_0002208601-mRNA-1">
    <property type="protein sequence ID" value="ALUE_0002208601-mRNA-1"/>
    <property type="gene ID" value="ALUE_0002208601"/>
</dbReference>
<keyword evidence="5" id="KW-1185">Reference proteome</keyword>
<keyword evidence="3" id="KW-0575">Peroxidase</keyword>
<dbReference type="InterPro" id="IPR010255">
    <property type="entry name" value="Haem_peroxidase_sf"/>
</dbReference>
<organism evidence="5 6">
    <name type="scientific">Ascaris lumbricoides</name>
    <name type="common">Giant roundworm</name>
    <dbReference type="NCBI Taxonomy" id="6252"/>
    <lineage>
        <taxon>Eukaryota</taxon>
        <taxon>Metazoa</taxon>
        <taxon>Ecdysozoa</taxon>
        <taxon>Nematoda</taxon>
        <taxon>Chromadorea</taxon>
        <taxon>Rhabditida</taxon>
        <taxon>Spirurina</taxon>
        <taxon>Ascaridomorpha</taxon>
        <taxon>Ascaridoidea</taxon>
        <taxon>Ascarididae</taxon>
        <taxon>Ascaris</taxon>
    </lineage>
</organism>
<evidence type="ECO:0000256" key="2">
    <source>
        <dbReference type="ARBA" id="ARBA00022525"/>
    </source>
</evidence>
<dbReference type="GO" id="GO:0004601">
    <property type="term" value="F:peroxidase activity"/>
    <property type="evidence" value="ECO:0007669"/>
    <property type="project" value="UniProtKB-KW"/>
</dbReference>
<dbReference type="GO" id="GO:0006979">
    <property type="term" value="P:response to oxidative stress"/>
    <property type="evidence" value="ECO:0007669"/>
    <property type="project" value="InterPro"/>
</dbReference>
<dbReference type="PANTHER" id="PTHR11475:SF4">
    <property type="entry name" value="CHORION PEROXIDASE"/>
    <property type="match status" value="1"/>
</dbReference>
<dbReference type="GO" id="GO:0005576">
    <property type="term" value="C:extracellular region"/>
    <property type="evidence" value="ECO:0007669"/>
    <property type="project" value="UniProtKB-SubCell"/>
</dbReference>
<evidence type="ECO:0000256" key="1">
    <source>
        <dbReference type="ARBA" id="ARBA00004613"/>
    </source>
</evidence>
<evidence type="ECO:0000256" key="4">
    <source>
        <dbReference type="ARBA" id="ARBA00023180"/>
    </source>
</evidence>
<dbReference type="SUPFAM" id="SSF48113">
    <property type="entry name" value="Heme-dependent peroxidases"/>
    <property type="match status" value="1"/>
</dbReference>
<dbReference type="Gene3D" id="1.10.640.10">
    <property type="entry name" value="Haem peroxidase domain superfamily, animal type"/>
    <property type="match status" value="1"/>
</dbReference>
<evidence type="ECO:0000256" key="3">
    <source>
        <dbReference type="ARBA" id="ARBA00022559"/>
    </source>
</evidence>
<accession>A0A0M3ITK8</accession>
<sequence>MFSENIEFSDSPAQILAEIERFCPLKSIECGLSKFRAIDGTCNNVEHPSWGANYAPMQRVLKPVYSDGVSEIRVSIVDGIPLPNVRLLSNLFFGAADRKSLKVNMLVAHWAHFIYTDLVHIGSTQLSQGNKQIPLPCCSSETLHPECLPVIVDADDPRYGGFLSCMPYARTTVAPRPFCALGPREQANQATSYLDASVIYGSTPNRGNILRTFRDGILTDLLWTSAFTVHVFFDWQLLTSTESINGNMPPTSQIVNSTLVGSSLCASNGGKICFLSGTGQVNFLPSIATLHTIWIRQHNRIASHLLMHSLYCIPPSDYSVMWVCIRFAFNFTQSRGSASVVAKPPQSVQFQWTFALKTFIGIVSKLYKRWAVAIRNVVGSASSMR</sequence>
<keyword evidence="2" id="KW-0964">Secreted</keyword>